<evidence type="ECO:0000256" key="1">
    <source>
        <dbReference type="ARBA" id="ARBA00023125"/>
    </source>
</evidence>
<name>A0ABX1ZY51_9MICO</name>
<proteinExistence type="predicted"/>
<dbReference type="PANTHER" id="PTHR43280:SF32">
    <property type="entry name" value="TRANSCRIPTIONAL REGULATORY PROTEIN"/>
    <property type="match status" value="1"/>
</dbReference>
<gene>
    <name evidence="4" type="ORF">HDG69_000087</name>
</gene>
<accession>A0ABX1ZY51</accession>
<dbReference type="InterPro" id="IPR018060">
    <property type="entry name" value="HTH_AraC"/>
</dbReference>
<evidence type="ECO:0000313" key="5">
    <source>
        <dbReference type="Proteomes" id="UP000757540"/>
    </source>
</evidence>
<protein>
    <submittedName>
        <fullName evidence="4">AraC-like DNA-binding protein</fullName>
    </submittedName>
</protein>
<dbReference type="PROSITE" id="PS01124">
    <property type="entry name" value="HTH_ARAC_FAMILY_2"/>
    <property type="match status" value="1"/>
</dbReference>
<dbReference type="SMART" id="SM00342">
    <property type="entry name" value="HTH_ARAC"/>
    <property type="match status" value="1"/>
</dbReference>
<feature type="compositionally biased region" description="Basic residues" evidence="2">
    <location>
        <begin position="272"/>
        <end position="283"/>
    </location>
</feature>
<sequence>MLSLGVLHDRLRNLHRDSGTAGPGRGGRVERLEFHLLLALDTGLLWHMVDFSDFALAPGTWLWVRPGQVQQFSDLSEAQGTAVLFQADLLDRIVAAQVRLDDPFAPTVWPVAGASGAAVTRILNELGRAHRDVGLTASTRSAILRHLLSALLLRLTDRNVPVGTVAPEHTETFQRFRAAVEKDFARARDVGHYAHHLGYAPRTLTRASQAAAGVGAKAFIDRRVILEARRLLAHGEDPVVVIAYRLGFPDASSFGKFFTQRTGSTPAAFRHRFRTGRRPRPRRGGGTETAGE</sequence>
<reference evidence="4 5" key="1">
    <citation type="submission" date="2020-05" db="EMBL/GenBank/DDBJ databases">
        <title>Genomic Encyclopedia of Type Strains, Phase III (KMG-III): the genomes of soil and plant-associated and newly described type strains.</title>
        <authorList>
            <person name="Whitman W."/>
        </authorList>
    </citation>
    <scope>NUCLEOTIDE SEQUENCE [LARGE SCALE GENOMIC DNA]</scope>
    <source>
        <strain evidence="4 5">KCTC 19046</strain>
    </source>
</reference>
<evidence type="ECO:0000256" key="2">
    <source>
        <dbReference type="SAM" id="MobiDB-lite"/>
    </source>
</evidence>
<evidence type="ECO:0000259" key="3">
    <source>
        <dbReference type="PROSITE" id="PS01124"/>
    </source>
</evidence>
<dbReference type="Pfam" id="PF12833">
    <property type="entry name" value="HTH_18"/>
    <property type="match status" value="1"/>
</dbReference>
<evidence type="ECO:0000313" key="4">
    <source>
        <dbReference type="EMBL" id="NOV95534.1"/>
    </source>
</evidence>
<comment type="caution">
    <text evidence="4">The sequence shown here is derived from an EMBL/GenBank/DDBJ whole genome shotgun (WGS) entry which is preliminary data.</text>
</comment>
<feature type="domain" description="HTH araC/xylS-type" evidence="3">
    <location>
        <begin position="174"/>
        <end position="272"/>
    </location>
</feature>
<dbReference type="RefSeq" id="WP_216645124.1">
    <property type="nucleotide sequence ID" value="NZ_BAAAML010000002.1"/>
</dbReference>
<keyword evidence="5" id="KW-1185">Reference proteome</keyword>
<dbReference type="PANTHER" id="PTHR43280">
    <property type="entry name" value="ARAC-FAMILY TRANSCRIPTIONAL REGULATOR"/>
    <property type="match status" value="1"/>
</dbReference>
<organism evidence="4 5">
    <name type="scientific">Isoptericola halotolerans</name>
    <dbReference type="NCBI Taxonomy" id="300560"/>
    <lineage>
        <taxon>Bacteria</taxon>
        <taxon>Bacillati</taxon>
        <taxon>Actinomycetota</taxon>
        <taxon>Actinomycetes</taxon>
        <taxon>Micrococcales</taxon>
        <taxon>Promicromonosporaceae</taxon>
        <taxon>Isoptericola</taxon>
    </lineage>
</organism>
<feature type="region of interest" description="Disordered" evidence="2">
    <location>
        <begin position="272"/>
        <end position="292"/>
    </location>
</feature>
<dbReference type="EMBL" id="JABEZU010000001">
    <property type="protein sequence ID" value="NOV95534.1"/>
    <property type="molecule type" value="Genomic_DNA"/>
</dbReference>
<keyword evidence="1" id="KW-0238">DNA-binding</keyword>
<dbReference type="Proteomes" id="UP000757540">
    <property type="component" value="Unassembled WGS sequence"/>
</dbReference>